<comment type="subcellular location">
    <subcellularLocation>
        <location evidence="1">Secreted</location>
    </subcellularLocation>
</comment>
<keyword evidence="5" id="KW-1015">Disulfide bond</keyword>
<dbReference type="CDD" id="cd23992">
    <property type="entry name" value="PBP_GOBP"/>
    <property type="match status" value="1"/>
</dbReference>
<keyword evidence="4 6" id="KW-0732">Signal</keyword>
<dbReference type="Gene3D" id="1.10.238.20">
    <property type="entry name" value="Pheromone/general odorant binding protein domain"/>
    <property type="match status" value="1"/>
</dbReference>
<evidence type="ECO:0000256" key="2">
    <source>
        <dbReference type="ARBA" id="ARBA00008098"/>
    </source>
</evidence>
<keyword evidence="3" id="KW-0964">Secreted</keyword>
<feature type="chain" id="PRO_5007166344" evidence="6">
    <location>
        <begin position="18"/>
        <end position="157"/>
    </location>
</feature>
<evidence type="ECO:0000256" key="3">
    <source>
        <dbReference type="ARBA" id="ARBA00022525"/>
    </source>
</evidence>
<evidence type="ECO:0000256" key="4">
    <source>
        <dbReference type="ARBA" id="ARBA00022729"/>
    </source>
</evidence>
<organism evidence="7">
    <name type="scientific">Liriomyza sativae</name>
    <name type="common">Vegetable leafminer</name>
    <dbReference type="NCBI Taxonomy" id="127406"/>
    <lineage>
        <taxon>Eukaryota</taxon>
        <taxon>Metazoa</taxon>
        <taxon>Ecdysozoa</taxon>
        <taxon>Arthropoda</taxon>
        <taxon>Hexapoda</taxon>
        <taxon>Insecta</taxon>
        <taxon>Pterygota</taxon>
        <taxon>Neoptera</taxon>
        <taxon>Endopterygota</taxon>
        <taxon>Diptera</taxon>
        <taxon>Brachycera</taxon>
        <taxon>Muscomorpha</taxon>
        <taxon>Opomyzoidea</taxon>
        <taxon>Agromyzidae</taxon>
        <taxon>Phytomyzinae</taxon>
        <taxon>Liriomyza</taxon>
    </lineage>
</organism>
<dbReference type="Pfam" id="PF01395">
    <property type="entry name" value="PBP_GOBP"/>
    <property type="match status" value="1"/>
</dbReference>
<evidence type="ECO:0000313" key="7">
    <source>
        <dbReference type="EMBL" id="ALZ41687.1"/>
    </source>
</evidence>
<dbReference type="PANTHER" id="PTHR11857">
    <property type="entry name" value="ODORANT BINDING PROTEIN-RELATED"/>
    <property type="match status" value="1"/>
</dbReference>
<dbReference type="GO" id="GO:0007608">
    <property type="term" value="P:sensory perception of smell"/>
    <property type="evidence" value="ECO:0007669"/>
    <property type="project" value="TreeGrafter"/>
</dbReference>
<accession>A0A120HCF7</accession>
<evidence type="ECO:0000256" key="5">
    <source>
        <dbReference type="ARBA" id="ARBA00023157"/>
    </source>
</evidence>
<sequence length="157" mass="18642">MKTLLSLVFLFILTVLADHHEHHGHDHHSDHQHNVKTEKDYLKYHDYCVDKLKFPSTLAQDFKQYKYEDNEHSHEYMKCLFEHYGFLDSHGHFDDQAIHEQLAAIHGNVAVHNHEDPTHRMVNNCIDEINKNAKDNCACRSYRLSKCVFKDAPIKWY</sequence>
<dbReference type="SMART" id="SM00708">
    <property type="entry name" value="PhBP"/>
    <property type="match status" value="1"/>
</dbReference>
<feature type="signal peptide" evidence="6">
    <location>
        <begin position="1"/>
        <end position="17"/>
    </location>
</feature>
<dbReference type="GO" id="GO:0005615">
    <property type="term" value="C:extracellular space"/>
    <property type="evidence" value="ECO:0007669"/>
    <property type="project" value="TreeGrafter"/>
</dbReference>
<dbReference type="EMBL" id="KT250743">
    <property type="protein sequence ID" value="ALZ41687.1"/>
    <property type="molecule type" value="mRNA"/>
</dbReference>
<dbReference type="InterPro" id="IPR036728">
    <property type="entry name" value="PBP_GOBP_sf"/>
</dbReference>
<dbReference type="InterPro" id="IPR006170">
    <property type="entry name" value="PBP/GOBP"/>
</dbReference>
<protein>
    <submittedName>
        <fullName evidence="7">Odorant binding protein 11</fullName>
    </submittedName>
</protein>
<dbReference type="GO" id="GO:0005549">
    <property type="term" value="F:odorant binding"/>
    <property type="evidence" value="ECO:0007669"/>
    <property type="project" value="InterPro"/>
</dbReference>
<gene>
    <name evidence="7" type="primary">OBP11</name>
</gene>
<comment type="similarity">
    <text evidence="2">Belongs to the PBP/GOBP family.</text>
</comment>
<name>A0A120HCF7_LIRSA</name>
<dbReference type="PANTHER" id="PTHR11857:SF46">
    <property type="entry name" value="GENERAL ODORANT-BINDING PROTEIN 99A-RELATED"/>
    <property type="match status" value="1"/>
</dbReference>
<evidence type="ECO:0000256" key="1">
    <source>
        <dbReference type="ARBA" id="ARBA00004613"/>
    </source>
</evidence>
<evidence type="ECO:0000256" key="6">
    <source>
        <dbReference type="SAM" id="SignalP"/>
    </source>
</evidence>
<dbReference type="SUPFAM" id="SSF47565">
    <property type="entry name" value="Insect pheromone/odorant-binding proteins"/>
    <property type="match status" value="1"/>
</dbReference>
<proteinExistence type="evidence at transcript level"/>
<reference evidence="7" key="1">
    <citation type="submission" date="2015-07" db="EMBL/GenBank/DDBJ databases">
        <title>Identification and tissue distribution of odorant binding protein genes in the vegetable leafminer Liriomyza sativae.</title>
        <authorList>
            <person name="Zhang L."/>
            <person name="Lei Z."/>
        </authorList>
    </citation>
    <scope>NUCLEOTIDE SEQUENCE</scope>
</reference>
<dbReference type="AlphaFoldDB" id="A0A120HCF7"/>